<name>A0A6A6U5U7_9PEZI</name>
<feature type="transmembrane region" description="Helical" evidence="1">
    <location>
        <begin position="602"/>
        <end position="624"/>
    </location>
</feature>
<feature type="transmembrane region" description="Helical" evidence="1">
    <location>
        <begin position="348"/>
        <end position="368"/>
    </location>
</feature>
<feature type="transmembrane region" description="Helical" evidence="1">
    <location>
        <begin position="316"/>
        <end position="336"/>
    </location>
</feature>
<evidence type="ECO:0000313" key="4">
    <source>
        <dbReference type="Proteomes" id="UP000799302"/>
    </source>
</evidence>
<proteinExistence type="predicted"/>
<evidence type="ECO:0000256" key="2">
    <source>
        <dbReference type="SAM" id="SignalP"/>
    </source>
</evidence>
<gene>
    <name evidence="3" type="ORF">BT63DRAFT_426514</name>
</gene>
<feature type="transmembrane region" description="Helical" evidence="1">
    <location>
        <begin position="571"/>
        <end position="590"/>
    </location>
</feature>
<keyword evidence="1" id="KW-0472">Membrane</keyword>
<keyword evidence="4" id="KW-1185">Reference proteome</keyword>
<sequence>MPHTRVLWLRHDVFVLVLMPAIVFGQFTNTSSLNPNPDNCISIAAQSGILKPGDYSTSETRGIDPKLVNSNSWTVITVKYSGCVKACGIGPQWYDQQTALNILMTWVVSIMASISTLPFETGRQDHHILYKLRRYFLVPLVNWIGSPQTALACTIYSIHLLMKAATIVRVEERRHAKKAQIDKRNDVSTETRQHRAKLRKDKLLILRNALFIASCLGQYEFPNLEEQTCSMLPRTQDPIHEKRRNRALLFGLLCPLASQSSPPPAELLHMFKESAMVTGPNANSTWTSEDVEHVIGLTKELLLELSKELHVQRRHGMYPVTIGVFWFMIAFAVGTFQSFREVGDYTTAHSLGIGLLLSWLPVVVMMSIADRNPNGVEHCTHLIERWLYNVNAILDHHLDHSTVLIKQWEKGVEIRFPVGQYIGQGRYLHHTGTGEQLMRRIQHVRSHWSEIDDEPIHNDTPRPVIASDTHNPGENAIELMTITQDSTIVSVPNVEVETTSSDSSSINETTPARQACCAKYSLSNMRHESRALRGHWMCSWLYGWLIVSTALLSAFTIAYNTPTIGFGCRATSYLLQWVVSSISWIIIGLTARPSKRLRAVSLASNTLSACSFIMLMLFQVAGVYNNCFCQSSLFGSGGGYVQFAPAAFYEKAYNVAHYWIIATVLGSVSCVGWSLYAFVAWRWSRPLWDEHWGDEV</sequence>
<feature type="chain" id="PRO_5025353946" description="MARVEL domain-containing protein" evidence="2">
    <location>
        <begin position="26"/>
        <end position="696"/>
    </location>
</feature>
<organism evidence="3 4">
    <name type="scientific">Microthyrium microscopicum</name>
    <dbReference type="NCBI Taxonomy" id="703497"/>
    <lineage>
        <taxon>Eukaryota</taxon>
        <taxon>Fungi</taxon>
        <taxon>Dikarya</taxon>
        <taxon>Ascomycota</taxon>
        <taxon>Pezizomycotina</taxon>
        <taxon>Dothideomycetes</taxon>
        <taxon>Dothideomycetes incertae sedis</taxon>
        <taxon>Microthyriales</taxon>
        <taxon>Microthyriaceae</taxon>
        <taxon>Microthyrium</taxon>
    </lineage>
</organism>
<dbReference type="AlphaFoldDB" id="A0A6A6U5U7"/>
<evidence type="ECO:0000256" key="1">
    <source>
        <dbReference type="SAM" id="Phobius"/>
    </source>
</evidence>
<feature type="transmembrane region" description="Helical" evidence="1">
    <location>
        <begin position="658"/>
        <end position="679"/>
    </location>
</feature>
<evidence type="ECO:0000313" key="3">
    <source>
        <dbReference type="EMBL" id="KAF2667655.1"/>
    </source>
</evidence>
<feature type="signal peptide" evidence="2">
    <location>
        <begin position="1"/>
        <end position="25"/>
    </location>
</feature>
<keyword evidence="2" id="KW-0732">Signal</keyword>
<protein>
    <recommendedName>
        <fullName evidence="5">MARVEL domain-containing protein</fullName>
    </recommendedName>
</protein>
<evidence type="ECO:0008006" key="5">
    <source>
        <dbReference type="Google" id="ProtNLM"/>
    </source>
</evidence>
<accession>A0A6A6U5U7</accession>
<feature type="transmembrane region" description="Helical" evidence="1">
    <location>
        <begin position="99"/>
        <end position="119"/>
    </location>
</feature>
<dbReference type="OrthoDB" id="5392263at2759"/>
<dbReference type="Proteomes" id="UP000799302">
    <property type="component" value="Unassembled WGS sequence"/>
</dbReference>
<dbReference type="EMBL" id="MU004237">
    <property type="protein sequence ID" value="KAF2667655.1"/>
    <property type="molecule type" value="Genomic_DNA"/>
</dbReference>
<keyword evidence="1" id="KW-1133">Transmembrane helix</keyword>
<feature type="transmembrane region" description="Helical" evidence="1">
    <location>
        <begin position="540"/>
        <end position="559"/>
    </location>
</feature>
<keyword evidence="1" id="KW-0812">Transmembrane</keyword>
<reference evidence="3" key="1">
    <citation type="journal article" date="2020" name="Stud. Mycol.">
        <title>101 Dothideomycetes genomes: a test case for predicting lifestyles and emergence of pathogens.</title>
        <authorList>
            <person name="Haridas S."/>
            <person name="Albert R."/>
            <person name="Binder M."/>
            <person name="Bloem J."/>
            <person name="Labutti K."/>
            <person name="Salamov A."/>
            <person name="Andreopoulos B."/>
            <person name="Baker S."/>
            <person name="Barry K."/>
            <person name="Bills G."/>
            <person name="Bluhm B."/>
            <person name="Cannon C."/>
            <person name="Castanera R."/>
            <person name="Culley D."/>
            <person name="Daum C."/>
            <person name="Ezra D."/>
            <person name="Gonzalez J."/>
            <person name="Henrissat B."/>
            <person name="Kuo A."/>
            <person name="Liang C."/>
            <person name="Lipzen A."/>
            <person name="Lutzoni F."/>
            <person name="Magnuson J."/>
            <person name="Mondo S."/>
            <person name="Nolan M."/>
            <person name="Ohm R."/>
            <person name="Pangilinan J."/>
            <person name="Park H.-J."/>
            <person name="Ramirez L."/>
            <person name="Alfaro M."/>
            <person name="Sun H."/>
            <person name="Tritt A."/>
            <person name="Yoshinaga Y."/>
            <person name="Zwiers L.-H."/>
            <person name="Turgeon B."/>
            <person name="Goodwin S."/>
            <person name="Spatafora J."/>
            <person name="Crous P."/>
            <person name="Grigoriev I."/>
        </authorList>
    </citation>
    <scope>NUCLEOTIDE SEQUENCE</scope>
    <source>
        <strain evidence="3">CBS 115976</strain>
    </source>
</reference>